<dbReference type="NCBIfam" id="TIGR02669">
    <property type="entry name" value="SpoIID_LytB"/>
    <property type="match status" value="1"/>
</dbReference>
<proteinExistence type="predicted"/>
<feature type="domain" description="Sporulation stage II protein D amidase enhancer LytB N-terminal" evidence="1">
    <location>
        <begin position="71"/>
        <end position="170"/>
    </location>
</feature>
<name>A0A398B1B2_9BACI</name>
<dbReference type="GO" id="GO:0030435">
    <property type="term" value="P:sporulation resulting in formation of a cellular spore"/>
    <property type="evidence" value="ECO:0007669"/>
    <property type="project" value="InterPro"/>
</dbReference>
<dbReference type="Proteomes" id="UP000265816">
    <property type="component" value="Unassembled WGS sequence"/>
</dbReference>
<comment type="caution">
    <text evidence="2">The sequence shown here is derived from an EMBL/GenBank/DDBJ whole genome shotgun (WGS) entry which is preliminary data.</text>
</comment>
<evidence type="ECO:0000313" key="2">
    <source>
        <dbReference type="EMBL" id="RID83461.1"/>
    </source>
</evidence>
<dbReference type="PANTHER" id="PTHR30032">
    <property type="entry name" value="N-ACETYLMURAMOYL-L-ALANINE AMIDASE-RELATED"/>
    <property type="match status" value="1"/>
</dbReference>
<dbReference type="EMBL" id="QWVT01000027">
    <property type="protein sequence ID" value="RID83461.1"/>
    <property type="molecule type" value="Genomic_DNA"/>
</dbReference>
<dbReference type="InterPro" id="IPR014225">
    <property type="entry name" value="Spore_II_D_firmicutes"/>
</dbReference>
<protein>
    <submittedName>
        <fullName evidence="2">Stage II sporulation protein D</fullName>
    </submittedName>
</protein>
<dbReference type="Pfam" id="PF08486">
    <property type="entry name" value="SpoIID"/>
    <property type="match status" value="1"/>
</dbReference>
<dbReference type="AlphaFoldDB" id="A0A398B1B2"/>
<dbReference type="InterPro" id="IPR013486">
    <property type="entry name" value="SpoIID/LytB"/>
</dbReference>
<dbReference type="OrthoDB" id="9794671at2"/>
<evidence type="ECO:0000313" key="3">
    <source>
        <dbReference type="Proteomes" id="UP000265816"/>
    </source>
</evidence>
<organism evidence="2 3">
    <name type="scientific">Mesobacillus zeae</name>
    <dbReference type="NCBI Taxonomy" id="1917180"/>
    <lineage>
        <taxon>Bacteria</taxon>
        <taxon>Bacillati</taxon>
        <taxon>Bacillota</taxon>
        <taxon>Bacilli</taxon>
        <taxon>Bacillales</taxon>
        <taxon>Bacillaceae</taxon>
        <taxon>Mesobacillus</taxon>
    </lineage>
</organism>
<dbReference type="InterPro" id="IPR051922">
    <property type="entry name" value="Bact_Sporulation_Assoc"/>
</dbReference>
<dbReference type="GO" id="GO:0030288">
    <property type="term" value="C:outer membrane-bounded periplasmic space"/>
    <property type="evidence" value="ECO:0007669"/>
    <property type="project" value="TreeGrafter"/>
</dbReference>
<keyword evidence="3" id="KW-1185">Reference proteome</keyword>
<dbReference type="InterPro" id="IPR013693">
    <property type="entry name" value="SpoIID/LytB_N"/>
</dbReference>
<dbReference type="PANTHER" id="PTHR30032:SF4">
    <property type="entry name" value="AMIDASE ENHANCER"/>
    <property type="match status" value="1"/>
</dbReference>
<gene>
    <name evidence="2" type="primary">spoIID</name>
    <name evidence="2" type="ORF">D1970_15675</name>
</gene>
<dbReference type="RefSeq" id="WP_119113820.1">
    <property type="nucleotide sequence ID" value="NZ_CBCSEO010000006.1"/>
</dbReference>
<evidence type="ECO:0000259" key="1">
    <source>
        <dbReference type="Pfam" id="PF08486"/>
    </source>
</evidence>
<dbReference type="NCBIfam" id="TIGR02870">
    <property type="entry name" value="spore_II_D"/>
    <property type="match status" value="1"/>
</dbReference>
<accession>A0A398B1B2</accession>
<reference evidence="2 3" key="1">
    <citation type="submission" date="2018-08" db="EMBL/GenBank/DDBJ databases">
        <title>Bacillus jemisoniae sp. nov., Bacillus chryseoplanitiae sp. nov., Bacillus resnikiae sp. nov., and Bacillus frankliniae sp. nov., isolated from Viking spacecraft and associated surfaces.</title>
        <authorList>
            <person name="Seuylemezian A."/>
            <person name="Vaishampayan P."/>
        </authorList>
    </citation>
    <scope>NUCLEOTIDE SEQUENCE [LARGE SCALE GENOMIC DNA]</scope>
    <source>
        <strain evidence="2 3">JJ-247</strain>
    </source>
</reference>
<sequence length="342" mass="37397">MLKFKPLIVLSAILFAVTLLVPSVLVLPFTEEKANGKLGEKAKPVGDQAASVPSADSAVDVTVFRMAKSSLEKLPLDEYVIGVVAAEMPADFEVEALKAQALSARTYFVKQLMSPDKTGLPDGAQVSDTENHQVFRNRDELKQQWGAEYEWKIKKVADAVRATDGQILTYEGAPIDATFFSTSNGYTENSEDYWENSFPYLRSVESPWDKKSPKYTSQTVMPLSEFERKLGVKLGGAASIGSVTERTTGKRVGKLEIGGKTLTGKEVRDKLALRSSDFTWTLKGGNVIINTKGFGHGVGMSQYGANGMATEGKNYKDIVQHYYKGIQISSADALLNKVMAKK</sequence>